<protein>
    <submittedName>
        <fullName evidence="4">Ornithine cyclodeaminase</fullName>
        <ecNumber evidence="4">4.3.1.12</ecNumber>
    </submittedName>
</protein>
<dbReference type="InterPro" id="IPR036291">
    <property type="entry name" value="NAD(P)-bd_dom_sf"/>
</dbReference>
<keyword evidence="2" id="KW-0520">NAD</keyword>
<dbReference type="EMBL" id="JACXXJ020000001">
    <property type="protein sequence ID" value="MBF2712711.1"/>
    <property type="molecule type" value="Genomic_DNA"/>
</dbReference>
<dbReference type="AlphaFoldDB" id="A0A1S2DV33"/>
<dbReference type="Pfam" id="PF02423">
    <property type="entry name" value="OCD_Mu_crystall"/>
    <property type="match status" value="1"/>
</dbReference>
<organism evidence="4 5">
    <name type="scientific">Agrobacterium vitis</name>
    <name type="common">Rhizobium vitis</name>
    <dbReference type="NCBI Taxonomy" id="373"/>
    <lineage>
        <taxon>Bacteria</taxon>
        <taxon>Pseudomonadati</taxon>
        <taxon>Pseudomonadota</taxon>
        <taxon>Alphaproteobacteria</taxon>
        <taxon>Hyphomicrobiales</taxon>
        <taxon>Rhizobiaceae</taxon>
        <taxon>Rhizobium/Agrobacterium group</taxon>
        <taxon>Agrobacterium</taxon>
    </lineage>
</organism>
<gene>
    <name evidence="4" type="ORF">GOZ88_24900</name>
    <name evidence="3" type="ORF">IEI95_000320</name>
</gene>
<dbReference type="Gene3D" id="3.30.1780.10">
    <property type="entry name" value="ornithine cyclodeaminase, domain 1"/>
    <property type="match status" value="1"/>
</dbReference>
<evidence type="ECO:0000313" key="3">
    <source>
        <dbReference type="EMBL" id="MBF2712711.1"/>
    </source>
</evidence>
<proteinExistence type="inferred from homology"/>
<reference evidence="4 5" key="1">
    <citation type="submission" date="2019-12" db="EMBL/GenBank/DDBJ databases">
        <title>Whole-genome sequencing of Allorhizobium vitis.</title>
        <authorList>
            <person name="Gan H.M."/>
            <person name="Szegedi E."/>
            <person name="Burr T."/>
            <person name="Savka M.A."/>
        </authorList>
    </citation>
    <scope>NUCLEOTIDE SEQUENCE [LARGE SCALE GENOMIC DNA]</scope>
    <source>
        <strain evidence="4 5">CG415</strain>
    </source>
</reference>
<keyword evidence="4" id="KW-0456">Lyase</keyword>
<dbReference type="GO" id="GO:0008473">
    <property type="term" value="F:ornithine cyclodeaminase activity"/>
    <property type="evidence" value="ECO:0007669"/>
    <property type="project" value="UniProtKB-EC"/>
</dbReference>
<dbReference type="Proteomes" id="UP000655037">
    <property type="component" value="Unassembled WGS sequence"/>
</dbReference>
<evidence type="ECO:0000313" key="5">
    <source>
        <dbReference type="Proteomes" id="UP000440716"/>
    </source>
</evidence>
<dbReference type="InterPro" id="IPR003462">
    <property type="entry name" value="ODC_Mu_crystall"/>
</dbReference>
<dbReference type="Proteomes" id="UP000440716">
    <property type="component" value="Unassembled WGS sequence"/>
</dbReference>
<dbReference type="Gene3D" id="3.40.50.720">
    <property type="entry name" value="NAD(P)-binding Rossmann-like Domain"/>
    <property type="match status" value="1"/>
</dbReference>
<name>A0A1S2DV33_AGRVI</name>
<evidence type="ECO:0000256" key="1">
    <source>
        <dbReference type="ARBA" id="ARBA00008903"/>
    </source>
</evidence>
<dbReference type="PANTHER" id="PTHR13812:SF19">
    <property type="entry name" value="KETIMINE REDUCTASE MU-CRYSTALLIN"/>
    <property type="match status" value="1"/>
</dbReference>
<comment type="caution">
    <text evidence="4">The sequence shown here is derived from an EMBL/GenBank/DDBJ whole genome shotgun (WGS) entry which is preliminary data.</text>
</comment>
<geneLocation type="plasmid" evidence="3">
    <name>unnamed1</name>
</geneLocation>
<dbReference type="PANTHER" id="PTHR13812">
    <property type="entry name" value="KETIMINE REDUCTASE MU-CRYSTALLIN"/>
    <property type="match status" value="1"/>
</dbReference>
<comment type="similarity">
    <text evidence="1">Belongs to the ornithine cyclodeaminase/mu-crystallin family.</text>
</comment>
<dbReference type="EMBL" id="WPHU01000017">
    <property type="protein sequence ID" value="MVA59336.1"/>
    <property type="molecule type" value="Genomic_DNA"/>
</dbReference>
<keyword evidence="3" id="KW-0614">Plasmid</keyword>
<dbReference type="SUPFAM" id="SSF51735">
    <property type="entry name" value="NAD(P)-binding Rossmann-fold domains"/>
    <property type="match status" value="1"/>
</dbReference>
<dbReference type="InterPro" id="IPR023401">
    <property type="entry name" value="ODC_N"/>
</dbReference>
<reference evidence="3" key="2">
    <citation type="submission" date="2020-11" db="EMBL/GenBank/DDBJ databases">
        <title>Agrobacterium vitis strain K377 genome.</title>
        <authorList>
            <person name="Xi H."/>
        </authorList>
    </citation>
    <scope>NUCLEOTIDE SEQUENCE</scope>
    <source>
        <strain evidence="3">K377</strain>
        <plasmid evidence="3">unnamed1</plasmid>
    </source>
</reference>
<sequence>MTVDRKLNVVPFVSVDHMMKLVLKVGIDTFLTELAAAIEEDFRRWPIFDKTPRVGSHSSEGVIELMPTSDGALYGFKYVNGHPKNTRDGRQTVTAFGVLADVGNGYPLLFSEMTILTALRTAATSALAAKYLARPNSRTMAIIGNGAQSEFQARAFRALLGIQELRLYDIDPAATRKCTRNLTGLGFNIVECKSVADAVEGADIITTVTADKQYATIVSDNHVGPGVHINAVGGDCPGKTEISKEVLLRSDIFIEYPPQTWIEGDIQQLPASHPVTELWQVMTGDAIGRSNDKQITLFDSVGFAIEDFSALRYVRGKIAEFALFTELDLLADPDEPRDLYGMLLRCEKKLELA</sequence>
<accession>A0A1S2DV33</accession>
<dbReference type="RefSeq" id="WP_070149162.1">
    <property type="nucleotide sequence ID" value="NZ_JABAEH010000057.1"/>
</dbReference>
<evidence type="ECO:0000256" key="2">
    <source>
        <dbReference type="ARBA" id="ARBA00023027"/>
    </source>
</evidence>
<dbReference type="NCBIfam" id="NF005762">
    <property type="entry name" value="PRK07589.1"/>
    <property type="match status" value="1"/>
</dbReference>
<evidence type="ECO:0000313" key="4">
    <source>
        <dbReference type="EMBL" id="MVA59336.1"/>
    </source>
</evidence>
<dbReference type="EC" id="4.3.1.12" evidence="4"/>